<feature type="compositionally biased region" description="Basic residues" evidence="1">
    <location>
        <begin position="54"/>
        <end position="64"/>
    </location>
</feature>
<feature type="region of interest" description="Disordered" evidence="1">
    <location>
        <begin position="52"/>
        <end position="72"/>
    </location>
</feature>
<evidence type="ECO:0000313" key="2">
    <source>
        <dbReference type="EMBL" id="AOJ74347.1"/>
    </source>
</evidence>
<evidence type="ECO:0000256" key="1">
    <source>
        <dbReference type="SAM" id="MobiDB-lite"/>
    </source>
</evidence>
<accession>A0A1B4LAX8</accession>
<dbReference type="EMBL" id="CP013420">
    <property type="protein sequence ID" value="AOJ74347.1"/>
    <property type="molecule type" value="Genomic_DNA"/>
</dbReference>
<gene>
    <name evidence="2" type="ORF">WJ35_04145</name>
</gene>
<dbReference type="Pfam" id="PF03592">
    <property type="entry name" value="Terminase_2"/>
    <property type="match status" value="1"/>
</dbReference>
<dbReference type="AlphaFoldDB" id="A0A1B4LAX8"/>
<dbReference type="Gene3D" id="1.10.10.1400">
    <property type="entry name" value="Terminase, small subunit, N-terminal DNA-binding domain, HTH motif"/>
    <property type="match status" value="1"/>
</dbReference>
<reference evidence="2 3" key="1">
    <citation type="submission" date="2015-12" db="EMBL/GenBank/DDBJ databases">
        <title>Diversity of Burkholderia near neighbor genomes.</title>
        <authorList>
            <person name="Sahl J."/>
            <person name="Wagner D."/>
            <person name="Keim P."/>
        </authorList>
    </citation>
    <scope>NUCLEOTIDE SEQUENCE [LARGE SCALE GENOMIC DNA]</scope>
    <source>
        <strain evidence="2 3">MSMB0783</strain>
    </source>
</reference>
<name>A0A1B4LAX8_9BURK</name>
<dbReference type="RefSeq" id="WP_069238785.1">
    <property type="nucleotide sequence ID" value="NZ_CP013420.1"/>
</dbReference>
<evidence type="ECO:0000313" key="3">
    <source>
        <dbReference type="Proteomes" id="UP000243680"/>
    </source>
</evidence>
<organism evidence="2 3">
    <name type="scientific">Burkholderia ubonensis</name>
    <dbReference type="NCBI Taxonomy" id="101571"/>
    <lineage>
        <taxon>Bacteria</taxon>
        <taxon>Pseudomonadati</taxon>
        <taxon>Pseudomonadota</taxon>
        <taxon>Betaproteobacteria</taxon>
        <taxon>Burkholderiales</taxon>
        <taxon>Burkholderiaceae</taxon>
        <taxon>Burkholderia</taxon>
        <taxon>Burkholderia cepacia complex</taxon>
    </lineage>
</organism>
<dbReference type="InterPro" id="IPR005335">
    <property type="entry name" value="Terminase_ssu"/>
</dbReference>
<proteinExistence type="predicted"/>
<sequence length="160" mass="16791">MALTAKKRKFADAVLAGKSNKDAAIAAGYSAKTASAAGSRLVKDKDVAAYLAERKKKPAPKRKSAPPAGDDPVTQAAVAAGFDLAAILTYKDPKDFLLAAMNDQLTEPKLRIDAAKSLMPFMHQKLGEGGKKDAQAEAAKKAASKFGALTPPKLVVNNRK</sequence>
<protein>
    <submittedName>
        <fullName evidence="2">Terminase</fullName>
    </submittedName>
</protein>
<dbReference type="Proteomes" id="UP000243680">
    <property type="component" value="Chromosome 1"/>
</dbReference>
<dbReference type="GO" id="GO:0051276">
    <property type="term" value="P:chromosome organization"/>
    <property type="evidence" value="ECO:0007669"/>
    <property type="project" value="InterPro"/>
</dbReference>
<dbReference type="InterPro" id="IPR038713">
    <property type="entry name" value="Terminase_Gp1_N_sf"/>
</dbReference>